<dbReference type="Proteomes" id="UP000001307">
    <property type="component" value="Unassembled WGS sequence"/>
</dbReference>
<name>E4XLV2_OIKDI</name>
<evidence type="ECO:0008006" key="3">
    <source>
        <dbReference type="Google" id="ProtNLM"/>
    </source>
</evidence>
<evidence type="ECO:0000313" key="1">
    <source>
        <dbReference type="EMBL" id="CBY19781.1"/>
    </source>
</evidence>
<feature type="non-terminal residue" evidence="1">
    <location>
        <position position="1"/>
    </location>
</feature>
<organism evidence="1">
    <name type="scientific">Oikopleura dioica</name>
    <name type="common">Tunicate</name>
    <dbReference type="NCBI Taxonomy" id="34765"/>
    <lineage>
        <taxon>Eukaryota</taxon>
        <taxon>Metazoa</taxon>
        <taxon>Chordata</taxon>
        <taxon>Tunicata</taxon>
        <taxon>Appendicularia</taxon>
        <taxon>Copelata</taxon>
        <taxon>Oikopleuridae</taxon>
        <taxon>Oikopleura</taxon>
    </lineage>
</organism>
<gene>
    <name evidence="1" type="ORF">GSOID_T00014696001</name>
</gene>
<evidence type="ECO:0000313" key="2">
    <source>
        <dbReference type="Proteomes" id="UP000001307"/>
    </source>
</evidence>
<reference evidence="1" key="1">
    <citation type="journal article" date="2010" name="Science">
        <title>Plasticity of animal genome architecture unmasked by rapid evolution of a pelagic tunicate.</title>
        <authorList>
            <person name="Denoeud F."/>
            <person name="Henriet S."/>
            <person name="Mungpakdee S."/>
            <person name="Aury J.M."/>
            <person name="Da Silva C."/>
            <person name="Brinkmann H."/>
            <person name="Mikhaleva J."/>
            <person name="Olsen L.C."/>
            <person name="Jubin C."/>
            <person name="Canestro C."/>
            <person name="Bouquet J.M."/>
            <person name="Danks G."/>
            <person name="Poulain J."/>
            <person name="Campsteijn C."/>
            <person name="Adamski M."/>
            <person name="Cross I."/>
            <person name="Yadetie F."/>
            <person name="Muffato M."/>
            <person name="Louis A."/>
            <person name="Butcher S."/>
            <person name="Tsagkogeorga G."/>
            <person name="Konrad A."/>
            <person name="Singh S."/>
            <person name="Jensen M.F."/>
            <person name="Cong E.H."/>
            <person name="Eikeseth-Otteraa H."/>
            <person name="Noel B."/>
            <person name="Anthouard V."/>
            <person name="Porcel B.M."/>
            <person name="Kachouri-Lafond R."/>
            <person name="Nishino A."/>
            <person name="Ugolini M."/>
            <person name="Chourrout P."/>
            <person name="Nishida H."/>
            <person name="Aasland R."/>
            <person name="Huzurbazar S."/>
            <person name="Westhof E."/>
            <person name="Delsuc F."/>
            <person name="Lehrach H."/>
            <person name="Reinhardt R."/>
            <person name="Weissenbach J."/>
            <person name="Roy S.W."/>
            <person name="Artiguenave F."/>
            <person name="Postlethwait J.H."/>
            <person name="Manak J.R."/>
            <person name="Thompson E.M."/>
            <person name="Jaillon O."/>
            <person name="Du Pasquier L."/>
            <person name="Boudinot P."/>
            <person name="Liberles D.A."/>
            <person name="Volff J.N."/>
            <person name="Philippe H."/>
            <person name="Lenhard B."/>
            <person name="Roest Crollius H."/>
            <person name="Wincker P."/>
            <person name="Chourrout D."/>
        </authorList>
    </citation>
    <scope>NUCLEOTIDE SEQUENCE [LARGE SCALE GENOMIC DNA]</scope>
</reference>
<accession>E4XLV2</accession>
<keyword evidence="2" id="KW-1185">Reference proteome</keyword>
<proteinExistence type="predicted"/>
<protein>
    <recommendedName>
        <fullName evidence="3">ZP domain-containing protein</fullName>
    </recommendedName>
</protein>
<dbReference type="InParanoid" id="E4XLV2"/>
<sequence>DSDEENRRFKISIDSASCIKSSTNNNFPCTDAFRVDTDTVFERQLEPVQVTITKSLSFTDMDQVEVVLKACDQGVMADDAAQCSTFTVGLNITEKIRGINNDLN</sequence>
<dbReference type="EMBL" id="FN653072">
    <property type="protein sequence ID" value="CBY19781.1"/>
    <property type="molecule type" value="Genomic_DNA"/>
</dbReference>
<dbReference type="AlphaFoldDB" id="E4XLV2"/>